<dbReference type="GO" id="GO:0000976">
    <property type="term" value="F:transcription cis-regulatory region binding"/>
    <property type="evidence" value="ECO:0007669"/>
    <property type="project" value="TreeGrafter"/>
</dbReference>
<dbReference type="Gene3D" id="1.10.357.10">
    <property type="entry name" value="Tetracycline Repressor, domain 2"/>
    <property type="match status" value="1"/>
</dbReference>
<dbReference type="Gene3D" id="1.10.10.60">
    <property type="entry name" value="Homeodomain-like"/>
    <property type="match status" value="1"/>
</dbReference>
<feature type="domain" description="HTH tetR-type" evidence="4">
    <location>
        <begin position="27"/>
        <end position="87"/>
    </location>
</feature>
<gene>
    <name evidence="5" type="ORF">MSEO_20590</name>
</gene>
<dbReference type="InterPro" id="IPR009057">
    <property type="entry name" value="Homeodomain-like_sf"/>
</dbReference>
<protein>
    <recommendedName>
        <fullName evidence="4">HTH tetR-type domain-containing protein</fullName>
    </recommendedName>
</protein>
<dbReference type="GO" id="GO:0003700">
    <property type="term" value="F:DNA-binding transcription factor activity"/>
    <property type="evidence" value="ECO:0007669"/>
    <property type="project" value="TreeGrafter"/>
</dbReference>
<organism evidence="5 6">
    <name type="scientific">Mycobacterium seoulense</name>
    <dbReference type="NCBI Taxonomy" id="386911"/>
    <lineage>
        <taxon>Bacteria</taxon>
        <taxon>Bacillati</taxon>
        <taxon>Actinomycetota</taxon>
        <taxon>Actinomycetes</taxon>
        <taxon>Mycobacteriales</taxon>
        <taxon>Mycobacteriaceae</taxon>
        <taxon>Mycobacterium</taxon>
    </lineage>
</organism>
<evidence type="ECO:0000313" key="5">
    <source>
        <dbReference type="EMBL" id="BBY01560.1"/>
    </source>
</evidence>
<dbReference type="PANTHER" id="PTHR30055">
    <property type="entry name" value="HTH-TYPE TRANSCRIPTIONAL REGULATOR RUTR"/>
    <property type="match status" value="1"/>
</dbReference>
<evidence type="ECO:0000313" key="6">
    <source>
        <dbReference type="Proteomes" id="UP000466632"/>
    </source>
</evidence>
<dbReference type="PANTHER" id="PTHR30055:SF223">
    <property type="entry name" value="HTH-TYPE TRANSCRIPTIONAL REGULATOR UIDR"/>
    <property type="match status" value="1"/>
</dbReference>
<proteinExistence type="predicted"/>
<evidence type="ECO:0000256" key="2">
    <source>
        <dbReference type="PROSITE-ProRule" id="PRU00335"/>
    </source>
</evidence>
<dbReference type="AlphaFoldDB" id="A0A7I7NZ88"/>
<dbReference type="KEGG" id="mseo:MSEO_20590"/>
<dbReference type="PRINTS" id="PR00455">
    <property type="entry name" value="HTHTETR"/>
</dbReference>
<feature type="DNA-binding region" description="H-T-H motif" evidence="2">
    <location>
        <begin position="50"/>
        <end position="69"/>
    </location>
</feature>
<dbReference type="PROSITE" id="PS50977">
    <property type="entry name" value="HTH_TETR_2"/>
    <property type="match status" value="1"/>
</dbReference>
<dbReference type="EMBL" id="AP022582">
    <property type="protein sequence ID" value="BBY01560.1"/>
    <property type="molecule type" value="Genomic_DNA"/>
</dbReference>
<reference evidence="5 6" key="1">
    <citation type="journal article" date="2019" name="Emerg. Microbes Infect.">
        <title>Comprehensive subspecies identification of 175 nontuberculous mycobacteria species based on 7547 genomic profiles.</title>
        <authorList>
            <person name="Matsumoto Y."/>
            <person name="Kinjo T."/>
            <person name="Motooka D."/>
            <person name="Nabeya D."/>
            <person name="Jung N."/>
            <person name="Uechi K."/>
            <person name="Horii T."/>
            <person name="Iida T."/>
            <person name="Fujita J."/>
            <person name="Nakamura S."/>
        </authorList>
    </citation>
    <scope>NUCLEOTIDE SEQUENCE [LARGE SCALE GENOMIC DNA]</scope>
    <source>
        <strain evidence="5 6">JCM 16018</strain>
    </source>
</reference>
<evidence type="ECO:0000256" key="1">
    <source>
        <dbReference type="ARBA" id="ARBA00023125"/>
    </source>
</evidence>
<sequence length="223" mass="24711">MTEEWTSVPQRAIKRPTPAAVARRPRGEPRRLLLDAARALFARQDYRSTTTREIAQAAGVTEHLLFRNFGSKAALFREALVLPFTSFVDEFGRTWQSVVPEETDEEDLARHFVGQLYDVFVEHQGLLLTLMASGALSDEEAADAGIPEVRRALKVLGQISAEGMNLRGLRAEHPDLPAHSTVAMIAGMAALRTTYFGTKPPSRQVIVGELVQAILHGFLHRND</sequence>
<dbReference type="Proteomes" id="UP000466632">
    <property type="component" value="Chromosome"/>
</dbReference>
<evidence type="ECO:0000256" key="3">
    <source>
        <dbReference type="SAM" id="MobiDB-lite"/>
    </source>
</evidence>
<dbReference type="InterPro" id="IPR050109">
    <property type="entry name" value="HTH-type_TetR-like_transc_reg"/>
</dbReference>
<evidence type="ECO:0000259" key="4">
    <source>
        <dbReference type="PROSITE" id="PS50977"/>
    </source>
</evidence>
<dbReference type="Pfam" id="PF00440">
    <property type="entry name" value="TetR_N"/>
    <property type="match status" value="1"/>
</dbReference>
<feature type="region of interest" description="Disordered" evidence="3">
    <location>
        <begin position="1"/>
        <end position="25"/>
    </location>
</feature>
<keyword evidence="1 2" id="KW-0238">DNA-binding</keyword>
<dbReference type="SUPFAM" id="SSF46689">
    <property type="entry name" value="Homeodomain-like"/>
    <property type="match status" value="1"/>
</dbReference>
<name>A0A7I7NZ88_9MYCO</name>
<accession>A0A7I7NZ88</accession>
<keyword evidence="6" id="KW-1185">Reference proteome</keyword>
<dbReference type="InterPro" id="IPR001647">
    <property type="entry name" value="HTH_TetR"/>
</dbReference>